<evidence type="ECO:0000313" key="6">
    <source>
        <dbReference type="Proteomes" id="UP000433101"/>
    </source>
</evidence>
<feature type="domain" description="Enoyl-CoA hydratase/isomerase" evidence="4">
    <location>
        <begin position="14"/>
        <end position="340"/>
    </location>
</feature>
<dbReference type="PANTHER" id="PTHR43176">
    <property type="entry name" value="3-HYDROXYISOBUTYRYL-COA HYDROLASE-RELATED"/>
    <property type="match status" value="1"/>
</dbReference>
<evidence type="ECO:0000259" key="4">
    <source>
        <dbReference type="Pfam" id="PF16113"/>
    </source>
</evidence>
<dbReference type="FunFam" id="3.90.226.10:FF:000026">
    <property type="entry name" value="3-hydroxyisobutyryl-CoA hydrolase, mitochondrial"/>
    <property type="match status" value="1"/>
</dbReference>
<dbReference type="EC" id="3.1.2.4" evidence="2"/>
<dbReference type="RefSeq" id="WP_160777587.1">
    <property type="nucleotide sequence ID" value="NZ_WUMV01000010.1"/>
</dbReference>
<accession>A0A7X3LYG5</accession>
<dbReference type="GO" id="GO:0016853">
    <property type="term" value="F:isomerase activity"/>
    <property type="evidence" value="ECO:0007669"/>
    <property type="project" value="UniProtKB-KW"/>
</dbReference>
<evidence type="ECO:0000313" key="5">
    <source>
        <dbReference type="EMBL" id="MXN67341.1"/>
    </source>
</evidence>
<comment type="catalytic activity">
    <reaction evidence="1">
        <text>3-hydroxy-2-methylpropanoyl-CoA + H2O = 3-hydroxy-2-methylpropanoate + CoA + H(+)</text>
        <dbReference type="Rhea" id="RHEA:20888"/>
        <dbReference type="ChEBI" id="CHEBI:11805"/>
        <dbReference type="ChEBI" id="CHEBI:15377"/>
        <dbReference type="ChEBI" id="CHEBI:15378"/>
        <dbReference type="ChEBI" id="CHEBI:57287"/>
        <dbReference type="ChEBI" id="CHEBI:57340"/>
        <dbReference type="EC" id="3.1.2.4"/>
    </reaction>
</comment>
<keyword evidence="6" id="KW-1185">Reference proteome</keyword>
<keyword evidence="3" id="KW-0378">Hydrolase</keyword>
<sequence length="352" mass="38044">MTDEILFERRGKAGVITLNRPKALNALSHAMVKAMTAQLRDWEDDAAVRHIVVRAAGDKAFCAGGDIVNLYHMGKAGKAGGPEQVAFFADEYRLNHYIKMYRKPYVSLIDGIVMGGGVGLSVHGSHRVGTERVTFAMPEVGIGFFPDVGGSFFLPRMPQETGMYAALTAGRLKQADCLWSSILTHAVASDRLDELAEALCEADSVDLAIEPFSVNPGSAPIAEKAGEIETAFSAGSVGEILDRLDRAGEAAQGEWAAKTAAVIRSKSPTSVAVAFRELREGATLDFAGCMKLEFRIVSEIMRGHDFYEGVRAVLVDKDNSPLWKPNRLDAVDLSAVDKHFDEPDNGDLELSV</sequence>
<dbReference type="EMBL" id="WUMV01000010">
    <property type="protein sequence ID" value="MXN67341.1"/>
    <property type="molecule type" value="Genomic_DNA"/>
</dbReference>
<dbReference type="Pfam" id="PF16113">
    <property type="entry name" value="ECH_2"/>
    <property type="match status" value="1"/>
</dbReference>
<evidence type="ECO:0000256" key="2">
    <source>
        <dbReference type="ARBA" id="ARBA00011915"/>
    </source>
</evidence>
<dbReference type="AlphaFoldDB" id="A0A7X3LYG5"/>
<organism evidence="5 6">
    <name type="scientific">Stappia sediminis</name>
    <dbReference type="NCBI Taxonomy" id="2692190"/>
    <lineage>
        <taxon>Bacteria</taxon>
        <taxon>Pseudomonadati</taxon>
        <taxon>Pseudomonadota</taxon>
        <taxon>Alphaproteobacteria</taxon>
        <taxon>Hyphomicrobiales</taxon>
        <taxon>Stappiaceae</taxon>
        <taxon>Stappia</taxon>
    </lineage>
</organism>
<evidence type="ECO:0000256" key="3">
    <source>
        <dbReference type="ARBA" id="ARBA00022801"/>
    </source>
</evidence>
<gene>
    <name evidence="5" type="ORF">GR183_20740</name>
</gene>
<dbReference type="GO" id="GO:0006574">
    <property type="term" value="P:L-valine catabolic process"/>
    <property type="evidence" value="ECO:0007669"/>
    <property type="project" value="TreeGrafter"/>
</dbReference>
<dbReference type="InterPro" id="IPR045004">
    <property type="entry name" value="ECH_dom"/>
</dbReference>
<comment type="caution">
    <text evidence="5">The sequence shown here is derived from an EMBL/GenBank/DDBJ whole genome shotgun (WGS) entry which is preliminary data.</text>
</comment>
<keyword evidence="5" id="KW-0413">Isomerase</keyword>
<dbReference type="Proteomes" id="UP000433101">
    <property type="component" value="Unassembled WGS sequence"/>
</dbReference>
<dbReference type="CDD" id="cd06558">
    <property type="entry name" value="crotonase-like"/>
    <property type="match status" value="1"/>
</dbReference>
<proteinExistence type="predicted"/>
<dbReference type="PANTHER" id="PTHR43176:SF3">
    <property type="entry name" value="3-HYDROXYISOBUTYRYL-COA HYDROLASE, MITOCHONDRIAL"/>
    <property type="match status" value="1"/>
</dbReference>
<dbReference type="Gene3D" id="3.90.226.10">
    <property type="entry name" value="2-enoyl-CoA Hydratase, Chain A, domain 1"/>
    <property type="match status" value="1"/>
</dbReference>
<evidence type="ECO:0000256" key="1">
    <source>
        <dbReference type="ARBA" id="ARBA00001709"/>
    </source>
</evidence>
<name>A0A7X3LYG5_9HYPH</name>
<protein>
    <recommendedName>
        <fullName evidence="2">3-hydroxyisobutyryl-CoA hydrolase</fullName>
        <ecNumber evidence="2">3.1.2.4</ecNumber>
    </recommendedName>
</protein>
<dbReference type="NCBIfam" id="NF004127">
    <property type="entry name" value="PRK05617.1"/>
    <property type="match status" value="1"/>
</dbReference>
<dbReference type="InterPro" id="IPR029045">
    <property type="entry name" value="ClpP/crotonase-like_dom_sf"/>
</dbReference>
<dbReference type="SUPFAM" id="SSF52096">
    <property type="entry name" value="ClpP/crotonase"/>
    <property type="match status" value="1"/>
</dbReference>
<reference evidence="5 6" key="1">
    <citation type="submission" date="2019-12" db="EMBL/GenBank/DDBJ databases">
        <authorList>
            <person name="Li M."/>
        </authorList>
    </citation>
    <scope>NUCLEOTIDE SEQUENCE [LARGE SCALE GENOMIC DNA]</scope>
    <source>
        <strain evidence="5 6">GBMRC 2046</strain>
    </source>
</reference>
<dbReference type="GO" id="GO:0003860">
    <property type="term" value="F:3-hydroxyisobutyryl-CoA hydrolase activity"/>
    <property type="evidence" value="ECO:0007669"/>
    <property type="project" value="UniProtKB-EC"/>
</dbReference>
<dbReference type="InterPro" id="IPR032259">
    <property type="entry name" value="HIBYL-CoA-H"/>
</dbReference>